<proteinExistence type="predicted"/>
<dbReference type="SUPFAM" id="SSF51658">
    <property type="entry name" value="Xylose isomerase-like"/>
    <property type="match status" value="1"/>
</dbReference>
<dbReference type="Pfam" id="PF01261">
    <property type="entry name" value="AP_endonuc_2"/>
    <property type="match status" value="1"/>
</dbReference>
<feature type="domain" description="Xylose isomerase-like TIM barrel" evidence="1">
    <location>
        <begin position="37"/>
        <end position="310"/>
    </location>
</feature>
<name>A0A6J4K0P7_9CHLR</name>
<dbReference type="EMBL" id="CADCTC010000257">
    <property type="protein sequence ID" value="CAA9292884.1"/>
    <property type="molecule type" value="Genomic_DNA"/>
</dbReference>
<reference evidence="2" key="1">
    <citation type="submission" date="2020-02" db="EMBL/GenBank/DDBJ databases">
        <authorList>
            <person name="Meier V. D."/>
        </authorList>
    </citation>
    <scope>NUCLEOTIDE SEQUENCE</scope>
    <source>
        <strain evidence="2">AVDCRST_MAG77</strain>
    </source>
</reference>
<organism evidence="2">
    <name type="scientific">uncultured Chloroflexota bacterium</name>
    <dbReference type="NCBI Taxonomy" id="166587"/>
    <lineage>
        <taxon>Bacteria</taxon>
        <taxon>Bacillati</taxon>
        <taxon>Chloroflexota</taxon>
        <taxon>environmental samples</taxon>
    </lineage>
</organism>
<dbReference type="InterPro" id="IPR013022">
    <property type="entry name" value="Xyl_isomerase-like_TIM-brl"/>
</dbReference>
<sequence>MSDSTLHIACSPITWRNIPKPAGEDPYAGRAGYARMLDEVREAGYSHVVAAGGRRRQAAGAPAADDMPATPEETLAFLSEHGLKPAPGYYSGPAYHEPANRAGNVEGVREAARQMRALGLDALFAGPASFTPERRATAGHYPQGNRPDSFTDDQWKEECETLNRMGEACRQEGVWLALHNHAGAIWETADEMDRLDEGTDPSLVSWGPDVGHMVWGGVDPLPWFQRHTDRVRSIHIKDMNASVLERGRREKLSYGQQSDLGVFAEIGEGCVDWPALFAFWKERGYAAAVVVETDRTTKPTAKESATISRRYLREVVGI</sequence>
<dbReference type="InterPro" id="IPR036237">
    <property type="entry name" value="Xyl_isomerase-like_sf"/>
</dbReference>
<gene>
    <name evidence="2" type="ORF">AVDCRST_MAG77-4898</name>
</gene>
<dbReference type="AlphaFoldDB" id="A0A6J4K0P7"/>
<dbReference type="PANTHER" id="PTHR12110">
    <property type="entry name" value="HYDROXYPYRUVATE ISOMERASE"/>
    <property type="match status" value="1"/>
</dbReference>
<accession>A0A6J4K0P7</accession>
<dbReference type="InterPro" id="IPR050312">
    <property type="entry name" value="IolE/XylAMocC-like"/>
</dbReference>
<evidence type="ECO:0000259" key="1">
    <source>
        <dbReference type="Pfam" id="PF01261"/>
    </source>
</evidence>
<dbReference type="Gene3D" id="3.20.20.150">
    <property type="entry name" value="Divalent-metal-dependent TIM barrel enzymes"/>
    <property type="match status" value="1"/>
</dbReference>
<dbReference type="PANTHER" id="PTHR12110:SF41">
    <property type="entry name" value="INOSOSE DEHYDRATASE"/>
    <property type="match status" value="1"/>
</dbReference>
<protein>
    <recommendedName>
        <fullName evidence="1">Xylose isomerase-like TIM barrel domain-containing protein</fullName>
    </recommendedName>
</protein>
<evidence type="ECO:0000313" key="2">
    <source>
        <dbReference type="EMBL" id="CAA9292884.1"/>
    </source>
</evidence>